<reference evidence="3" key="1">
    <citation type="journal article" date="2008" name="Mol. Biol. Evol.">
        <title>Mitochondrial genome evolution in the social amoebae.</title>
        <authorList>
            <person name="Heidel A.J."/>
            <person name="Gloeckner G."/>
        </authorList>
    </citation>
    <scope>NUCLEOTIDE SEQUENCE</scope>
    <source>
        <strain evidence="3">PN500</strain>
    </source>
</reference>
<proteinExistence type="predicted"/>
<gene>
    <name evidence="3" type="primary">atp4</name>
</gene>
<name>B2XX36_HETPA</name>
<dbReference type="EMBL" id="EU275726">
    <property type="protein sequence ID" value="ABX45158.1"/>
    <property type="molecule type" value="Genomic_DNA"/>
</dbReference>
<accession>B2XX36</accession>
<evidence type="ECO:0000256" key="2">
    <source>
        <dbReference type="SAM" id="SignalP"/>
    </source>
</evidence>
<keyword evidence="1" id="KW-0812">Transmembrane</keyword>
<evidence type="ECO:0000256" key="1">
    <source>
        <dbReference type="SAM" id="Phobius"/>
    </source>
</evidence>
<organism evidence="3">
    <name type="scientific">Heterostelium pallidum</name>
    <name type="common">Cellular slime mold</name>
    <name type="synonym">Polysphondylium pallidum</name>
    <dbReference type="NCBI Taxonomy" id="13642"/>
    <lineage>
        <taxon>Eukaryota</taxon>
        <taxon>Amoebozoa</taxon>
        <taxon>Evosea</taxon>
        <taxon>Eumycetozoa</taxon>
        <taxon>Dictyostelia</taxon>
        <taxon>Acytosteliales</taxon>
        <taxon>Acytosteliaceae</taxon>
        <taxon>Heterostelium</taxon>
    </lineage>
</organism>
<feature type="signal peptide" evidence="2">
    <location>
        <begin position="1"/>
        <end position="21"/>
    </location>
</feature>
<keyword evidence="1" id="KW-1133">Transmembrane helix</keyword>
<geneLocation type="mitochondrion" evidence="3"/>
<keyword evidence="3" id="KW-0496">Mitochondrion</keyword>
<sequence length="147" mass="17369">MNKLKFGFYLLLILIFDIAKEEIALNEEIVIIISFLISITLIYNLIENSIDETLKARSAEYLVLFEKISNLNIKLLQNLKNMIVYLIQAQEMIKRKLLMGLKRSQIWTKLLKNDLKLKLVKMSELYLNKLIMLYMVNYEPKKGIKKI</sequence>
<protein>
    <submittedName>
        <fullName evidence="3">ATPase subunit 4</fullName>
    </submittedName>
</protein>
<evidence type="ECO:0000313" key="3">
    <source>
        <dbReference type="EMBL" id="ABX45158.1"/>
    </source>
</evidence>
<keyword evidence="1" id="KW-0472">Membrane</keyword>
<feature type="chain" id="PRO_5002784303" evidence="2">
    <location>
        <begin position="22"/>
        <end position="147"/>
    </location>
</feature>
<keyword evidence="2" id="KW-0732">Signal</keyword>
<feature type="transmembrane region" description="Helical" evidence="1">
    <location>
        <begin position="29"/>
        <end position="46"/>
    </location>
</feature>
<dbReference type="AlphaFoldDB" id="B2XX36"/>